<name>A0AAN9TQM7_9HEMI</name>
<dbReference type="SUPFAM" id="SSF81406">
    <property type="entry name" value="Mitochondrial cytochrome c oxidase subunit IV"/>
    <property type="match status" value="1"/>
</dbReference>
<dbReference type="GO" id="GO:0006123">
    <property type="term" value="P:mitochondrial electron transport, cytochrome c to oxygen"/>
    <property type="evidence" value="ECO:0007669"/>
    <property type="project" value="InterPro"/>
</dbReference>
<comment type="subunit">
    <text evidence="10">Component of the cytochrome c oxidase (complex IV, CIV), a multisubunit enzyme composed of 14 subunits.</text>
</comment>
<evidence type="ECO:0000256" key="8">
    <source>
        <dbReference type="ARBA" id="ARBA00023128"/>
    </source>
</evidence>
<keyword evidence="9 10" id="KW-0472">Membrane</keyword>
<keyword evidence="5" id="KW-0809">Transit peptide</keyword>
<evidence type="ECO:0000313" key="11">
    <source>
        <dbReference type="EMBL" id="KAK7601015.1"/>
    </source>
</evidence>
<dbReference type="GO" id="GO:0016491">
    <property type="term" value="F:oxidoreductase activity"/>
    <property type="evidence" value="ECO:0007669"/>
    <property type="project" value="UniProtKB-KW"/>
</dbReference>
<evidence type="ECO:0000313" key="12">
    <source>
        <dbReference type="Proteomes" id="UP001367676"/>
    </source>
</evidence>
<dbReference type="GO" id="GO:0005743">
    <property type="term" value="C:mitochondrial inner membrane"/>
    <property type="evidence" value="ECO:0007669"/>
    <property type="project" value="UniProtKB-SubCell"/>
</dbReference>
<comment type="subcellular location">
    <subcellularLocation>
        <location evidence="1 10">Mitochondrion inner membrane</location>
        <topology evidence="1 10">Single-pass membrane protein</topology>
    </subcellularLocation>
</comment>
<dbReference type="AlphaFoldDB" id="A0AAN9TQM7"/>
<comment type="caution">
    <text evidence="11">The sequence shown here is derived from an EMBL/GenBank/DDBJ whole genome shotgun (WGS) entry which is preliminary data.</text>
</comment>
<dbReference type="Proteomes" id="UP001367676">
    <property type="component" value="Unassembled WGS sequence"/>
</dbReference>
<dbReference type="PANTHER" id="PTHR10707">
    <property type="entry name" value="CYTOCHROME C OXIDASE SUBUNIT IV"/>
    <property type="match status" value="1"/>
</dbReference>
<keyword evidence="6 10" id="KW-1133">Transmembrane helix</keyword>
<sequence>MSIIANIVPGVVRRFPKELNVYASAVRFYSADPPYIRIDHCPGREQIGYGIDSEKMYYDRRDYPCPAVRYKRETPEIKALREKEKGDWKNLTVDEKKQLYRASFRLTFAEINAPSGRYKSYFGWAMLWQALALWLFMAFYYARNRGMVRPSLTYEARQAQLQRLIAMKYEPVHGLSSHWDYEKEEWKDE</sequence>
<dbReference type="PANTHER" id="PTHR10707:SF10">
    <property type="entry name" value="CYTOCHROME C OXIDASE SUBUNIT 4"/>
    <property type="match status" value="1"/>
</dbReference>
<evidence type="ECO:0000256" key="9">
    <source>
        <dbReference type="ARBA" id="ARBA00023136"/>
    </source>
</evidence>
<comment type="pathway">
    <text evidence="10">Energy metabolism; oxidative phosphorylation.</text>
</comment>
<evidence type="ECO:0000256" key="2">
    <source>
        <dbReference type="ARBA" id="ARBA00008135"/>
    </source>
</evidence>
<dbReference type="Pfam" id="PF02936">
    <property type="entry name" value="COX4"/>
    <property type="match status" value="1"/>
</dbReference>
<dbReference type="InterPro" id="IPR013288">
    <property type="entry name" value="Cyt_c_oxidase_su4"/>
</dbReference>
<protein>
    <recommendedName>
        <fullName evidence="10">Cytochrome c oxidase subunit 4</fullName>
    </recommendedName>
</protein>
<dbReference type="CDD" id="cd00922">
    <property type="entry name" value="Cyt_c_Oxidase_IV"/>
    <property type="match status" value="1"/>
</dbReference>
<keyword evidence="12" id="KW-1185">Reference proteome</keyword>
<dbReference type="Gene3D" id="1.10.442.10">
    <property type="entry name" value="Cytochrome c oxidase subunit IV"/>
    <property type="match status" value="1"/>
</dbReference>
<feature type="transmembrane region" description="Helical" evidence="10">
    <location>
        <begin position="121"/>
        <end position="142"/>
    </location>
</feature>
<keyword evidence="3 10" id="KW-0812">Transmembrane</keyword>
<dbReference type="PRINTS" id="PR01873">
    <property type="entry name" value="CYTCOXIDASE4"/>
</dbReference>
<comment type="similarity">
    <text evidence="2 10">Belongs to the cytochrome c oxidase IV family.</text>
</comment>
<accession>A0AAN9TQM7</accession>
<dbReference type="InterPro" id="IPR004203">
    <property type="entry name" value="Cyt_c_oxidase_su4_fam"/>
</dbReference>
<dbReference type="InterPro" id="IPR036639">
    <property type="entry name" value="Cyt_c_oxidase_su4_sf"/>
</dbReference>
<evidence type="ECO:0000256" key="5">
    <source>
        <dbReference type="ARBA" id="ARBA00022946"/>
    </source>
</evidence>
<evidence type="ECO:0000256" key="6">
    <source>
        <dbReference type="ARBA" id="ARBA00022989"/>
    </source>
</evidence>
<proteinExistence type="inferred from homology"/>
<evidence type="ECO:0000256" key="7">
    <source>
        <dbReference type="ARBA" id="ARBA00023002"/>
    </source>
</evidence>
<evidence type="ECO:0000256" key="10">
    <source>
        <dbReference type="RuleBase" id="RU367145"/>
    </source>
</evidence>
<gene>
    <name evidence="11" type="ORF">V9T40_008456</name>
</gene>
<keyword evidence="8 10" id="KW-0496">Mitochondrion</keyword>
<keyword evidence="7" id="KW-0560">Oxidoreductase</keyword>
<dbReference type="GO" id="GO:0045277">
    <property type="term" value="C:respiratory chain complex IV"/>
    <property type="evidence" value="ECO:0007669"/>
    <property type="project" value="InterPro"/>
</dbReference>
<keyword evidence="4 10" id="KW-0999">Mitochondrion inner membrane</keyword>
<evidence type="ECO:0000256" key="3">
    <source>
        <dbReference type="ARBA" id="ARBA00022692"/>
    </source>
</evidence>
<evidence type="ECO:0000256" key="1">
    <source>
        <dbReference type="ARBA" id="ARBA00004434"/>
    </source>
</evidence>
<evidence type="ECO:0000256" key="4">
    <source>
        <dbReference type="ARBA" id="ARBA00022792"/>
    </source>
</evidence>
<comment type="function">
    <text evidence="10">Component of the cytochrome c oxidase, the last enzyme in the mitochondrial electron transport chain which drives oxidative phosphorylation.</text>
</comment>
<organism evidence="11 12">
    <name type="scientific">Parthenolecanium corni</name>
    <dbReference type="NCBI Taxonomy" id="536013"/>
    <lineage>
        <taxon>Eukaryota</taxon>
        <taxon>Metazoa</taxon>
        <taxon>Ecdysozoa</taxon>
        <taxon>Arthropoda</taxon>
        <taxon>Hexapoda</taxon>
        <taxon>Insecta</taxon>
        <taxon>Pterygota</taxon>
        <taxon>Neoptera</taxon>
        <taxon>Paraneoptera</taxon>
        <taxon>Hemiptera</taxon>
        <taxon>Sternorrhyncha</taxon>
        <taxon>Coccoidea</taxon>
        <taxon>Coccidae</taxon>
        <taxon>Parthenolecanium</taxon>
    </lineage>
</organism>
<reference evidence="11 12" key="1">
    <citation type="submission" date="2024-03" db="EMBL/GenBank/DDBJ databases">
        <title>Adaptation during the transition from Ophiocordyceps entomopathogen to insect associate is accompanied by gene loss and intensified selection.</title>
        <authorList>
            <person name="Ward C.M."/>
            <person name="Onetto C.A."/>
            <person name="Borneman A.R."/>
        </authorList>
    </citation>
    <scope>NUCLEOTIDE SEQUENCE [LARGE SCALE GENOMIC DNA]</scope>
    <source>
        <strain evidence="11">AWRI1</strain>
        <tissue evidence="11">Single Adult Female</tissue>
    </source>
</reference>
<dbReference type="FunFam" id="1.10.442.10:FF:000001">
    <property type="entry name" value="Cytochrome c oxidase subunit 4 isoform 1"/>
    <property type="match status" value="1"/>
</dbReference>
<dbReference type="EMBL" id="JBBCAQ010000010">
    <property type="protein sequence ID" value="KAK7601015.1"/>
    <property type="molecule type" value="Genomic_DNA"/>
</dbReference>